<dbReference type="InterPro" id="IPR018973">
    <property type="entry name" value="MZB"/>
</dbReference>
<reference evidence="5 6" key="1">
    <citation type="journal article" date="2009" name="Stand. Genomic Sci.">
        <title>Complete genome sequence of Halorhabdus utahensis type strain (AX-2).</title>
        <authorList>
            <person name="Anderson I."/>
            <person name="Tindall B.J."/>
            <person name="Pomrenke H."/>
            <person name="Goker M."/>
            <person name="Lapidus A."/>
            <person name="Nolan M."/>
            <person name="Copeland A."/>
            <person name="Glavina Del Rio T."/>
            <person name="Chen F."/>
            <person name="Tice H."/>
            <person name="Cheng J.F."/>
            <person name="Lucas S."/>
            <person name="Chertkov O."/>
            <person name="Bruce D."/>
            <person name="Brettin T."/>
            <person name="Detter J.C."/>
            <person name="Han C."/>
            <person name="Goodwin L."/>
            <person name="Land M."/>
            <person name="Hauser L."/>
            <person name="Chang Y.J."/>
            <person name="Jeffries C.D."/>
            <person name="Pitluck S."/>
            <person name="Pati A."/>
            <person name="Mavromatis K."/>
            <person name="Ivanova N."/>
            <person name="Ovchinnikova G."/>
            <person name="Chen A."/>
            <person name="Palaniappan K."/>
            <person name="Chain P."/>
            <person name="Rohde M."/>
            <person name="Bristow J."/>
            <person name="Eisen J.A."/>
            <person name="Markowitz V."/>
            <person name="Hugenholtz P."/>
            <person name="Kyrpides N.C."/>
            <person name="Klenk H.P."/>
        </authorList>
    </citation>
    <scope>NUCLEOTIDE SEQUENCE [LARGE SCALE GENOMIC DNA]</scope>
    <source>
        <strain evidence="6">DSM 12940 / JCM 11049 / AX-2</strain>
    </source>
</reference>
<dbReference type="EMBL" id="CP001687">
    <property type="protein sequence ID" value="ACV11884.1"/>
    <property type="molecule type" value="Genomic_DNA"/>
</dbReference>
<gene>
    <name evidence="5" type="ordered locus">Huta_1711</name>
</gene>
<evidence type="ECO:0000259" key="3">
    <source>
        <dbReference type="PROSITE" id="PS51192"/>
    </source>
</evidence>
<dbReference type="PROSITE" id="PS51192">
    <property type="entry name" value="HELICASE_ATP_BIND_1"/>
    <property type="match status" value="1"/>
</dbReference>
<dbReference type="InterPro" id="IPR014001">
    <property type="entry name" value="Helicase_ATP-bd"/>
</dbReference>
<dbReference type="SMART" id="SM00487">
    <property type="entry name" value="DEXDc"/>
    <property type="match status" value="1"/>
</dbReference>
<feature type="domain" description="Helicase ATP-binding" evidence="3">
    <location>
        <begin position="99"/>
        <end position="307"/>
    </location>
</feature>
<dbReference type="OrthoDB" id="36796at2157"/>
<name>C7NQY0_HALUD</name>
<feature type="domain" description="Helicase C-terminal" evidence="4">
    <location>
        <begin position="940"/>
        <end position="1126"/>
    </location>
</feature>
<protein>
    <submittedName>
        <fullName evidence="5">DEAD/DEAH box helicase domain protein</fullName>
    </submittedName>
</protein>
<keyword evidence="5" id="KW-0347">Helicase</keyword>
<dbReference type="PROSITE" id="PS51194">
    <property type="entry name" value="HELICASE_CTER"/>
    <property type="match status" value="1"/>
</dbReference>
<organism evidence="5 6">
    <name type="scientific">Halorhabdus utahensis (strain DSM 12940 / JCM 11049 / AX-2)</name>
    <dbReference type="NCBI Taxonomy" id="519442"/>
    <lineage>
        <taxon>Archaea</taxon>
        <taxon>Methanobacteriati</taxon>
        <taxon>Methanobacteriota</taxon>
        <taxon>Stenosarchaea group</taxon>
        <taxon>Halobacteria</taxon>
        <taxon>Halobacteriales</taxon>
        <taxon>Haloarculaceae</taxon>
        <taxon>Halorhabdus</taxon>
    </lineage>
</organism>
<dbReference type="RefSeq" id="WP_015789457.1">
    <property type="nucleotide sequence ID" value="NC_013158.1"/>
</dbReference>
<dbReference type="SUPFAM" id="SSF52540">
    <property type="entry name" value="P-loop containing nucleoside triphosphate hydrolases"/>
    <property type="match status" value="2"/>
</dbReference>
<dbReference type="SMART" id="SM00490">
    <property type="entry name" value="HELICc"/>
    <property type="match status" value="1"/>
</dbReference>
<evidence type="ECO:0000259" key="4">
    <source>
        <dbReference type="PROSITE" id="PS51194"/>
    </source>
</evidence>
<dbReference type="eggNOG" id="arCOG06444">
    <property type="taxonomic scope" value="Archaea"/>
</dbReference>
<dbReference type="GO" id="GO:0036297">
    <property type="term" value="P:interstrand cross-link repair"/>
    <property type="evidence" value="ECO:0007669"/>
    <property type="project" value="TreeGrafter"/>
</dbReference>
<dbReference type="KEGG" id="hut:Huta_1711"/>
<dbReference type="Pfam" id="PF00270">
    <property type="entry name" value="DEAD"/>
    <property type="match status" value="1"/>
</dbReference>
<keyword evidence="5" id="KW-0378">Hydrolase</keyword>
<keyword evidence="2" id="KW-0067">ATP-binding</keyword>
<dbReference type="Pfam" id="PF00271">
    <property type="entry name" value="Helicase_C"/>
    <property type="match status" value="1"/>
</dbReference>
<dbReference type="PANTHER" id="PTHR47957">
    <property type="entry name" value="ATP-DEPENDENT HELICASE HRQ1"/>
    <property type="match status" value="1"/>
</dbReference>
<dbReference type="InterPro" id="IPR011545">
    <property type="entry name" value="DEAD/DEAH_box_helicase_dom"/>
</dbReference>
<dbReference type="PANTHER" id="PTHR47957:SF3">
    <property type="entry name" value="ATP-DEPENDENT HELICASE HRQ1"/>
    <property type="match status" value="1"/>
</dbReference>
<dbReference type="GO" id="GO:0003676">
    <property type="term" value="F:nucleic acid binding"/>
    <property type="evidence" value="ECO:0007669"/>
    <property type="project" value="InterPro"/>
</dbReference>
<dbReference type="Pfam" id="PF09369">
    <property type="entry name" value="MZB"/>
    <property type="match status" value="1"/>
</dbReference>
<dbReference type="GO" id="GO:0043138">
    <property type="term" value="F:3'-5' DNA helicase activity"/>
    <property type="evidence" value="ECO:0007669"/>
    <property type="project" value="TreeGrafter"/>
</dbReference>
<dbReference type="InterPro" id="IPR001650">
    <property type="entry name" value="Helicase_C-like"/>
</dbReference>
<dbReference type="GeneID" id="8383997"/>
<dbReference type="GO" id="GO:0006289">
    <property type="term" value="P:nucleotide-excision repair"/>
    <property type="evidence" value="ECO:0007669"/>
    <property type="project" value="TreeGrafter"/>
</dbReference>
<accession>C7NQY0</accession>
<keyword evidence="6" id="KW-1185">Reference proteome</keyword>
<dbReference type="Gene3D" id="3.40.50.300">
    <property type="entry name" value="P-loop containing nucleotide triphosphate hydrolases"/>
    <property type="match status" value="2"/>
</dbReference>
<evidence type="ECO:0000313" key="6">
    <source>
        <dbReference type="Proteomes" id="UP000002071"/>
    </source>
</evidence>
<dbReference type="Proteomes" id="UP000002071">
    <property type="component" value="Chromosome"/>
</dbReference>
<evidence type="ECO:0000256" key="2">
    <source>
        <dbReference type="ARBA" id="ARBA00022840"/>
    </source>
</evidence>
<keyword evidence="1" id="KW-0547">Nucleotide-binding</keyword>
<evidence type="ECO:0000256" key="1">
    <source>
        <dbReference type="ARBA" id="ARBA00022741"/>
    </source>
</evidence>
<dbReference type="GO" id="GO:0005524">
    <property type="term" value="F:ATP binding"/>
    <property type="evidence" value="ECO:0007669"/>
    <property type="project" value="UniProtKB-KW"/>
</dbReference>
<dbReference type="InterPro" id="IPR027417">
    <property type="entry name" value="P-loop_NTPase"/>
</dbReference>
<proteinExistence type="predicted"/>
<dbReference type="HOGENOM" id="CLU_001338_1_1_2"/>
<sequence>MATRLNPFDALDEVQTSYRDYVETFQNVDDDTIEAWIDERINTGKVLWKEPFVQLNERFQTGRSLHEFVDEGSLHSGVLDVFDDESGEPIEPYKHQSEAIESIREGNTIVSTGTGSGKSFAFGIPIVSHCLEAIDRGEEGIKAVIVYPMNALANSQYEEFAERLDGSGLKLGLYTGDTPTDPDSEAEFLNQFGRDEPYDCEVVSREELREDPPDILMTNYVMLDYILTRHQDKELFPPEHDGALEFLVLDEIHTYTGHQGADVAALIRRLREHTGAGEGLTCIGTSATVQSEEGLDADEEIAEFSERIFGSPVDPDRVIGESHYTLELTGDANLPERVEVTQADIQRFDGSADEATKLAERITERSLRKEETKSAKAIGEVLLDHPTVAFLDEQLSTQSQQIQPSGEAAEQAEESLVEEYRENFRPAATADEARRELQAALLAGTVGTTEVQGDQQPIFVPKLHSFFSQGSGLVACLTEETLEDEEPHLSDAGDLQCRHCAREYDRDIKAFPLSFCRACGQEYYTVVRDDHGHLAPREVSDLSVEDDETAGYVMRGEWDREETPLPADWFDDDDVLRDTWVDAVPEPATYCPQHNRLTDGHLESGQLDCGCFATQGIQVMWTEAEFLFCGNCGVSHTRMGRAMELSKMFKFGTVGRSTATDVLIGSTMQELPDPQQKTIAFSDNRQDTALQAAHLNNLYQRVKFRRALYGALQENGRVSLADIGNRTFDVLDSNDALPDGLQTTRFGVPDDEKGRYSRYLEFHTLLELRKSQQRGQQSLEDVGLIDVEYEHLEDLAEIDEAWEDVPELADADPAVRHEYCKAFLDLFRRTAALNHNIFTNFGDFRRDVINNLDDDAQFHKQQFFRFPEGFSDSADTSGTEQIHRFTHWRSRHVKWTTRALDVDSDRAVEVIKGVRDLLSNPDELPLLVEAPIYRGRKAYMLNSGLVKLVPHDPSDVSVCPKCKTVVTRDRLEMCLNSSCGNVTPEQTDLRDSYFHELYTLSFDEAVDIFAAEHSGQIEGELRKELETQFREDGNLNTIVCTPTMELGIDIGDLSNVFMRNVPPNPSNYAQRSGRAGRQDQPSLVTTFCGSGFGRASHDQYFYQRPERIIAGEISPPTFLLNNRDLLKAHINALVLEVIDFKLQGKIKQILDIKATENSYELYGSYRDDLESAVESNRDEIIQAVKQAFSRERQHTEYTDWFTDEFIEERVDEFVGNFDEAFDPWRIEYSRLTRELRRLNKKLGAEGGEYLERQERDAIERRLENMRDGGKRFYSYQYLRSQGFLPNYGFPRSNCTLGFTTLEDDIQRDEAQAIREFAPGNHVYYRGERHGVKYARPKTRDAEPVTRHKIVCPACETILMGDDAQEAAGCPACGETFDGVHTNPNAMELPDQRARPEENITSDDEERQREGYDIEQYYERRNATEYELAGDGVSAHVTYESNARIVTVNSGIRGRDDDELQGFALCTECNRWLTSYNQIEGHVDDGCYANADEDAVREGIELYTEGGHDTVTVTTPLPGQVDENRSESFFHTLKEALYQGILVEFDLDEQELSTFIKPAPGDHGDLTIVIHETSEGGAGALHDLTDPTKNRFARAIREALDVLHANDPDGCERACYECLMSYYNQREHPLFDRELVMPWLRGAQSLTLNPIDRTYDEERYQDLRSTCESSLELDVLERVRDEGYPLPDEAQKTIYDGEEPVVEADFFYESAGRPQPIAVFVDGPDHQKEHVRAGDEEKRQRLLQMNYRYFSVSSPSEVPDLWEQI</sequence>
<evidence type="ECO:0000313" key="5">
    <source>
        <dbReference type="EMBL" id="ACV11884.1"/>
    </source>
</evidence>
<dbReference type="STRING" id="519442.Huta_1711"/>